<name>K0SNJ2_THAOC</name>
<evidence type="ECO:0000256" key="1">
    <source>
        <dbReference type="SAM" id="MobiDB-lite"/>
    </source>
</evidence>
<evidence type="ECO:0000313" key="2">
    <source>
        <dbReference type="EMBL" id="EJK60012.1"/>
    </source>
</evidence>
<accession>K0SNJ2</accession>
<comment type="caution">
    <text evidence="2">The sequence shown here is derived from an EMBL/GenBank/DDBJ whole genome shotgun (WGS) entry which is preliminary data.</text>
</comment>
<keyword evidence="3" id="KW-1185">Reference proteome</keyword>
<gene>
    <name evidence="2" type="ORF">THAOC_19708</name>
</gene>
<evidence type="ECO:0000313" key="3">
    <source>
        <dbReference type="Proteomes" id="UP000266841"/>
    </source>
</evidence>
<dbReference type="AlphaFoldDB" id="K0SNJ2"/>
<protein>
    <submittedName>
        <fullName evidence="2">Uncharacterized protein</fullName>
    </submittedName>
</protein>
<organism evidence="2 3">
    <name type="scientific">Thalassiosira oceanica</name>
    <name type="common">Marine diatom</name>
    <dbReference type="NCBI Taxonomy" id="159749"/>
    <lineage>
        <taxon>Eukaryota</taxon>
        <taxon>Sar</taxon>
        <taxon>Stramenopiles</taxon>
        <taxon>Ochrophyta</taxon>
        <taxon>Bacillariophyta</taxon>
        <taxon>Coscinodiscophyceae</taxon>
        <taxon>Thalassiosirophycidae</taxon>
        <taxon>Thalassiosirales</taxon>
        <taxon>Thalassiosiraceae</taxon>
        <taxon>Thalassiosira</taxon>
    </lineage>
</organism>
<feature type="non-terminal residue" evidence="2">
    <location>
        <position position="120"/>
    </location>
</feature>
<proteinExistence type="predicted"/>
<dbReference type="Proteomes" id="UP000266841">
    <property type="component" value="Unassembled WGS sequence"/>
</dbReference>
<sequence>MPEVGTAAKTVASAPPQSADAFPGKKPPNNATKAKPRPPPPSALRRFADGARGLAGRSLRFTGKAAVAVAAVNLAVMYYESSQVGRFFAVDEDESRRKKRVLVLPLDNLRVVERGSPSAD</sequence>
<feature type="region of interest" description="Disordered" evidence="1">
    <location>
        <begin position="1"/>
        <end position="47"/>
    </location>
</feature>
<reference evidence="2 3" key="1">
    <citation type="journal article" date="2012" name="Genome Biol.">
        <title>Genome and low-iron response of an oceanic diatom adapted to chronic iron limitation.</title>
        <authorList>
            <person name="Lommer M."/>
            <person name="Specht M."/>
            <person name="Roy A.S."/>
            <person name="Kraemer L."/>
            <person name="Andreson R."/>
            <person name="Gutowska M.A."/>
            <person name="Wolf J."/>
            <person name="Bergner S.V."/>
            <person name="Schilhabel M.B."/>
            <person name="Klostermeier U.C."/>
            <person name="Beiko R.G."/>
            <person name="Rosenstiel P."/>
            <person name="Hippler M."/>
            <person name="Laroche J."/>
        </authorList>
    </citation>
    <scope>NUCLEOTIDE SEQUENCE [LARGE SCALE GENOMIC DNA]</scope>
    <source>
        <strain evidence="2 3">CCMP1005</strain>
    </source>
</reference>
<dbReference type="EMBL" id="AGNL01021787">
    <property type="protein sequence ID" value="EJK60012.1"/>
    <property type="molecule type" value="Genomic_DNA"/>
</dbReference>